<dbReference type="GO" id="GO:0016829">
    <property type="term" value="F:lyase activity"/>
    <property type="evidence" value="ECO:0007669"/>
    <property type="project" value="UniProtKB-KW"/>
</dbReference>
<evidence type="ECO:0000256" key="1">
    <source>
        <dbReference type="SAM" id="SignalP"/>
    </source>
</evidence>
<sequence length="405" mass="43817">MSRRSCAILTAALLCAAYPALGQQLPDGPGKELAQANCNICHALLSRVGAGYTPEGWNTVLQMMINQGAPLPADQIEPLKVYLIRSFPEKGKPAGAVIPGPAKISFREWQAPTPGSRPHDPLAASDGSLWYTGQLANVLGRVDPNSGEIREFHLKTAHSGPHGLKEDSDGNIWYTGNTGSLIGKLDPKTGAVTEYPTPETGDPHTLIFDDAGILWFTMQNANRIGRLDPKTGEIKLLTPPTANARPYGMALNSKGIVFFVEFGTNQVGSVDPKTLEFHEYKLPDPASRPRRIAITSDDIVWYSDYSRGYLGRLDSTTGKVTEWPSPSGPKSEPYGISAISDVIWYSESGSTPNTVVRFDPRTEKFQSWAIPGGGNIVRNTSVTRDGNFLLANSLVNGVTLVTIEK</sequence>
<keyword evidence="2" id="KW-0456">Lyase</keyword>
<dbReference type="PANTHER" id="PTHR40274">
    <property type="entry name" value="VIRGINIAMYCIN B LYASE"/>
    <property type="match status" value="1"/>
</dbReference>
<name>A0A1M5H8Z5_9BRAD</name>
<dbReference type="Pfam" id="PF24684">
    <property type="entry name" value="Vgb_lyase"/>
    <property type="match status" value="1"/>
</dbReference>
<dbReference type="EMBL" id="LT670818">
    <property type="protein sequence ID" value="SHG12451.1"/>
    <property type="molecule type" value="Genomic_DNA"/>
</dbReference>
<keyword evidence="1" id="KW-0732">Signal</keyword>
<dbReference type="RefSeq" id="WP_154073040.1">
    <property type="nucleotide sequence ID" value="NZ_LT670818.1"/>
</dbReference>
<dbReference type="SUPFAM" id="SSF63829">
    <property type="entry name" value="Calcium-dependent phosphotriesterase"/>
    <property type="match status" value="1"/>
</dbReference>
<dbReference type="OrthoDB" id="9812926at2"/>
<dbReference type="InterPro" id="IPR051344">
    <property type="entry name" value="Vgb"/>
</dbReference>
<gene>
    <name evidence="2" type="ORF">SAMN05444169_0663</name>
</gene>
<dbReference type="GO" id="GO:0009055">
    <property type="term" value="F:electron transfer activity"/>
    <property type="evidence" value="ECO:0007669"/>
    <property type="project" value="InterPro"/>
</dbReference>
<evidence type="ECO:0000313" key="2">
    <source>
        <dbReference type="EMBL" id="SHG12451.1"/>
    </source>
</evidence>
<feature type="chain" id="PRO_5012747968" evidence="1">
    <location>
        <begin position="23"/>
        <end position="405"/>
    </location>
</feature>
<feature type="signal peptide" evidence="1">
    <location>
        <begin position="1"/>
        <end position="22"/>
    </location>
</feature>
<dbReference type="Proteomes" id="UP000190675">
    <property type="component" value="Chromosome I"/>
</dbReference>
<dbReference type="InterPro" id="IPR015943">
    <property type="entry name" value="WD40/YVTN_repeat-like_dom_sf"/>
</dbReference>
<reference evidence="2 3" key="1">
    <citation type="submission" date="2016-11" db="EMBL/GenBank/DDBJ databases">
        <authorList>
            <person name="Jaros S."/>
            <person name="Januszkiewicz K."/>
            <person name="Wedrychowicz H."/>
        </authorList>
    </citation>
    <scope>NUCLEOTIDE SEQUENCE [LARGE SCALE GENOMIC DNA]</scope>
    <source>
        <strain evidence="2 3">GAS242</strain>
    </source>
</reference>
<accession>A0A1M5H8Z5</accession>
<dbReference type="InterPro" id="IPR036909">
    <property type="entry name" value="Cyt_c-like_dom_sf"/>
</dbReference>
<dbReference type="PANTHER" id="PTHR40274:SF3">
    <property type="entry name" value="VIRGINIAMYCIN B LYASE"/>
    <property type="match status" value="1"/>
</dbReference>
<evidence type="ECO:0000313" key="3">
    <source>
        <dbReference type="Proteomes" id="UP000190675"/>
    </source>
</evidence>
<dbReference type="GO" id="GO:0020037">
    <property type="term" value="F:heme binding"/>
    <property type="evidence" value="ECO:0007669"/>
    <property type="project" value="InterPro"/>
</dbReference>
<dbReference type="AlphaFoldDB" id="A0A1M5H8Z5"/>
<proteinExistence type="predicted"/>
<dbReference type="Gene3D" id="2.130.10.10">
    <property type="entry name" value="YVTN repeat-like/Quinoprotein amine dehydrogenase"/>
    <property type="match status" value="1"/>
</dbReference>
<dbReference type="Gene3D" id="1.10.760.10">
    <property type="entry name" value="Cytochrome c-like domain"/>
    <property type="match status" value="1"/>
</dbReference>
<protein>
    <submittedName>
        <fullName evidence="2">Virginiamycin B lyase</fullName>
    </submittedName>
</protein>
<organism evidence="2 3">
    <name type="scientific">Bradyrhizobium erythrophlei</name>
    <dbReference type="NCBI Taxonomy" id="1437360"/>
    <lineage>
        <taxon>Bacteria</taxon>
        <taxon>Pseudomonadati</taxon>
        <taxon>Pseudomonadota</taxon>
        <taxon>Alphaproteobacteria</taxon>
        <taxon>Hyphomicrobiales</taxon>
        <taxon>Nitrobacteraceae</taxon>
        <taxon>Bradyrhizobium</taxon>
    </lineage>
</organism>
<dbReference type="SUPFAM" id="SSF46626">
    <property type="entry name" value="Cytochrome c"/>
    <property type="match status" value="1"/>
</dbReference>